<gene>
    <name evidence="3" type="ORF">C8N43_1553</name>
</gene>
<dbReference type="Gene3D" id="3.40.50.720">
    <property type="entry name" value="NAD(P)-binding Rossmann-like Domain"/>
    <property type="match status" value="1"/>
</dbReference>
<evidence type="ECO:0000256" key="1">
    <source>
        <dbReference type="ARBA" id="ARBA00006484"/>
    </source>
</evidence>
<dbReference type="RefSeq" id="WP_107845033.1">
    <property type="nucleotide sequence ID" value="NZ_QBKS01000001.1"/>
</dbReference>
<dbReference type="GO" id="GO:0016491">
    <property type="term" value="F:oxidoreductase activity"/>
    <property type="evidence" value="ECO:0007669"/>
    <property type="project" value="UniProtKB-KW"/>
</dbReference>
<dbReference type="EMBL" id="QBKS01000001">
    <property type="protein sequence ID" value="PTX56888.1"/>
    <property type="molecule type" value="Genomic_DNA"/>
</dbReference>
<sequence>MSTTETWIILGATSSMARAFARAVSREGCNVLLAGRDMTDLEASAADCALQGALIAEAHHFDARDTESFTSLLDRAPELEGVINVAVFVGSMPAQSDIDTDPSLIAGVVSDNYAGPAAFLQAIAPQMESRGAGCVVGVGSVAGDRGRIGNYVYGSAKAGFHTYLSGLRNRLTRSGGHVVTVKPGFVDTAMTWGIEGMFLVASPDRIATDILKAVKKRRDVIYTPAFWKLIMTIIKTIPERVFKKLSV</sequence>
<dbReference type="OrthoDB" id="335726at2"/>
<dbReference type="Pfam" id="PF00106">
    <property type="entry name" value="adh_short"/>
    <property type="match status" value="1"/>
</dbReference>
<protein>
    <submittedName>
        <fullName evidence="3">Short-subunit dehydrogenase</fullName>
    </submittedName>
</protein>
<dbReference type="InterPro" id="IPR002347">
    <property type="entry name" value="SDR_fam"/>
</dbReference>
<organism evidence="3 4">
    <name type="scientific">Litoreibacter ponti</name>
    <dbReference type="NCBI Taxonomy" id="1510457"/>
    <lineage>
        <taxon>Bacteria</taxon>
        <taxon>Pseudomonadati</taxon>
        <taxon>Pseudomonadota</taxon>
        <taxon>Alphaproteobacteria</taxon>
        <taxon>Rhodobacterales</taxon>
        <taxon>Roseobacteraceae</taxon>
        <taxon>Litoreibacter</taxon>
    </lineage>
</organism>
<name>A0A2T6BLE4_9RHOB</name>
<dbReference type="NCBIfam" id="NF005489">
    <property type="entry name" value="PRK07102.1"/>
    <property type="match status" value="1"/>
</dbReference>
<comment type="similarity">
    <text evidence="1">Belongs to the short-chain dehydrogenases/reductases (SDR) family.</text>
</comment>
<dbReference type="PANTHER" id="PTHR44196">
    <property type="entry name" value="DEHYDROGENASE/REDUCTASE SDR FAMILY MEMBER 7B"/>
    <property type="match status" value="1"/>
</dbReference>
<evidence type="ECO:0000313" key="3">
    <source>
        <dbReference type="EMBL" id="PTX56888.1"/>
    </source>
</evidence>
<dbReference type="Proteomes" id="UP000243978">
    <property type="component" value="Unassembled WGS sequence"/>
</dbReference>
<evidence type="ECO:0000313" key="4">
    <source>
        <dbReference type="Proteomes" id="UP000243978"/>
    </source>
</evidence>
<dbReference type="PANTHER" id="PTHR44196:SF1">
    <property type="entry name" value="DEHYDROGENASE_REDUCTASE SDR FAMILY MEMBER 7B"/>
    <property type="match status" value="1"/>
</dbReference>
<dbReference type="GO" id="GO:0016020">
    <property type="term" value="C:membrane"/>
    <property type="evidence" value="ECO:0007669"/>
    <property type="project" value="TreeGrafter"/>
</dbReference>
<accession>A0A2T6BLE4</accession>
<dbReference type="InterPro" id="IPR036291">
    <property type="entry name" value="NAD(P)-bd_dom_sf"/>
</dbReference>
<keyword evidence="4" id="KW-1185">Reference proteome</keyword>
<proteinExistence type="inferred from homology"/>
<dbReference type="PRINTS" id="PR00081">
    <property type="entry name" value="GDHRDH"/>
</dbReference>
<evidence type="ECO:0000256" key="2">
    <source>
        <dbReference type="ARBA" id="ARBA00023002"/>
    </source>
</evidence>
<dbReference type="AlphaFoldDB" id="A0A2T6BLE4"/>
<dbReference type="SUPFAM" id="SSF51735">
    <property type="entry name" value="NAD(P)-binding Rossmann-fold domains"/>
    <property type="match status" value="1"/>
</dbReference>
<keyword evidence="2" id="KW-0560">Oxidoreductase</keyword>
<reference evidence="3 4" key="1">
    <citation type="submission" date="2018-04" db="EMBL/GenBank/DDBJ databases">
        <title>Genomic Encyclopedia of Archaeal and Bacterial Type Strains, Phase II (KMG-II): from individual species to whole genera.</title>
        <authorList>
            <person name="Goeker M."/>
        </authorList>
    </citation>
    <scope>NUCLEOTIDE SEQUENCE [LARGE SCALE GENOMIC DNA]</scope>
    <source>
        <strain evidence="3 4">DSM 100977</strain>
    </source>
</reference>
<comment type="caution">
    <text evidence="3">The sequence shown here is derived from an EMBL/GenBank/DDBJ whole genome shotgun (WGS) entry which is preliminary data.</text>
</comment>